<organism evidence="2 3">
    <name type="scientific">Bacillus mesophilum</name>
    <dbReference type="NCBI Taxonomy" id="1071718"/>
    <lineage>
        <taxon>Bacteria</taxon>
        <taxon>Bacillati</taxon>
        <taxon>Bacillota</taxon>
        <taxon>Bacilli</taxon>
        <taxon>Bacillales</taxon>
        <taxon>Bacillaceae</taxon>
        <taxon>Bacillus</taxon>
    </lineage>
</organism>
<reference evidence="2 3" key="1">
    <citation type="journal article" date="2014" name="Arch. Microbiol.">
        <title>Bacillus mesophilum sp. nov., strain IITR-54T, a novel 4-chlorobiphenyl dechlorinating bacterium.</title>
        <authorList>
            <person name="Manickam N."/>
            <person name="Singh N.K."/>
            <person name="Bajaj A."/>
            <person name="Kumar R.M."/>
            <person name="Kaur G."/>
            <person name="Kaur N."/>
            <person name="Bala M."/>
            <person name="Kumar A."/>
            <person name="Mayilraj S."/>
        </authorList>
    </citation>
    <scope>NUCLEOTIDE SEQUENCE [LARGE SCALE GENOMIC DNA]</scope>
    <source>
        <strain evidence="2 3">IITR-54</strain>
    </source>
</reference>
<dbReference type="InterPro" id="IPR035903">
    <property type="entry name" value="HesB-like_dom_sf"/>
</dbReference>
<dbReference type="RefSeq" id="WP_151574101.1">
    <property type="nucleotide sequence ID" value="NZ_WBOT01000003.1"/>
</dbReference>
<dbReference type="InterPro" id="IPR008326">
    <property type="entry name" value="PdhI-like"/>
</dbReference>
<accession>A0A7V7RLW9</accession>
<dbReference type="PIRSF" id="PIRSF034852">
    <property type="entry name" value="UCP034852"/>
    <property type="match status" value="1"/>
</dbReference>
<comment type="similarity">
    <text evidence="1">Belongs to the HesB/IscA family.</text>
</comment>
<comment type="caution">
    <text evidence="2">The sequence shown here is derived from an EMBL/GenBank/DDBJ whole genome shotgun (WGS) entry which is preliminary data.</text>
</comment>
<keyword evidence="3" id="KW-1185">Reference proteome</keyword>
<protein>
    <submittedName>
        <fullName evidence="2">HesB/YadR/YfhF family protein</fullName>
    </submittedName>
</protein>
<dbReference type="Proteomes" id="UP000441354">
    <property type="component" value="Unassembled WGS sequence"/>
</dbReference>
<gene>
    <name evidence="2" type="ORF">F7732_11920</name>
</gene>
<evidence type="ECO:0000313" key="3">
    <source>
        <dbReference type="Proteomes" id="UP000441354"/>
    </source>
</evidence>
<dbReference type="OrthoDB" id="1645729at2"/>
<dbReference type="EMBL" id="WBOT01000003">
    <property type="protein sequence ID" value="KAB2332784.1"/>
    <property type="molecule type" value="Genomic_DNA"/>
</dbReference>
<dbReference type="SUPFAM" id="SSF89360">
    <property type="entry name" value="HesB-like domain"/>
    <property type="match status" value="1"/>
</dbReference>
<evidence type="ECO:0000256" key="1">
    <source>
        <dbReference type="ARBA" id="ARBA00006718"/>
    </source>
</evidence>
<evidence type="ECO:0000313" key="2">
    <source>
        <dbReference type="EMBL" id="KAB2332784.1"/>
    </source>
</evidence>
<proteinExistence type="inferred from homology"/>
<sequence length="99" mass="11475">MKIQISDKALQWFKDEVGLEPGKKVRFYSQIYGTSPVQEGYALAFTIDNDSRNAVVETVSDGITFFVEDADLWFFNGHDLFVDYNEKSDEVEYDYIKPE</sequence>
<dbReference type="AlphaFoldDB" id="A0A7V7RLW9"/>
<name>A0A7V7RLW9_9BACI</name>